<dbReference type="Pfam" id="PF00105">
    <property type="entry name" value="zf-C4"/>
    <property type="match status" value="3"/>
</dbReference>
<keyword evidence="5" id="KW-0238">DNA-binding</keyword>
<keyword evidence="12" id="KW-1185">Reference proteome</keyword>
<dbReference type="EMBL" id="OC854584">
    <property type="protein sequence ID" value="CAD7619552.1"/>
    <property type="molecule type" value="Genomic_DNA"/>
</dbReference>
<evidence type="ECO:0000256" key="4">
    <source>
        <dbReference type="ARBA" id="ARBA00023015"/>
    </source>
</evidence>
<protein>
    <recommendedName>
        <fullName evidence="10">NR LBD domain-containing protein</fullName>
    </recommendedName>
</protein>
<feature type="domain" description="NR LBD" evidence="10">
    <location>
        <begin position="1031"/>
        <end position="1257"/>
    </location>
</feature>
<keyword evidence="2" id="KW-0863">Zinc-finger</keyword>
<keyword evidence="4" id="KW-0805">Transcription regulation</keyword>
<organism evidence="11">
    <name type="scientific">Medioppia subpectinata</name>
    <dbReference type="NCBI Taxonomy" id="1979941"/>
    <lineage>
        <taxon>Eukaryota</taxon>
        <taxon>Metazoa</taxon>
        <taxon>Ecdysozoa</taxon>
        <taxon>Arthropoda</taxon>
        <taxon>Chelicerata</taxon>
        <taxon>Arachnida</taxon>
        <taxon>Acari</taxon>
        <taxon>Acariformes</taxon>
        <taxon>Sarcoptiformes</taxon>
        <taxon>Oribatida</taxon>
        <taxon>Brachypylina</taxon>
        <taxon>Oppioidea</taxon>
        <taxon>Oppiidae</taxon>
        <taxon>Medioppia</taxon>
    </lineage>
</organism>
<dbReference type="Pfam" id="PF00104">
    <property type="entry name" value="Hormone_recep"/>
    <property type="match status" value="1"/>
</dbReference>
<dbReference type="GO" id="GO:0045944">
    <property type="term" value="P:positive regulation of transcription by RNA polymerase II"/>
    <property type="evidence" value="ECO:0007669"/>
    <property type="project" value="TreeGrafter"/>
</dbReference>
<dbReference type="SUPFAM" id="SSF48508">
    <property type="entry name" value="Nuclear receptor ligand-binding domain"/>
    <property type="match status" value="6"/>
</dbReference>
<keyword evidence="6" id="KW-0804">Transcription</keyword>
<dbReference type="EMBL" id="CAJPIZ010000009">
    <property type="protein sequence ID" value="CAG2099982.1"/>
    <property type="molecule type" value="Genomic_DNA"/>
</dbReference>
<evidence type="ECO:0000256" key="6">
    <source>
        <dbReference type="ARBA" id="ARBA00023163"/>
    </source>
</evidence>
<feature type="compositionally biased region" description="Low complexity" evidence="9">
    <location>
        <begin position="628"/>
        <end position="639"/>
    </location>
</feature>
<dbReference type="OrthoDB" id="6352325at2759"/>
<dbReference type="InterPro" id="IPR035500">
    <property type="entry name" value="NHR-like_dom_sf"/>
</dbReference>
<dbReference type="PANTHER" id="PTHR24082">
    <property type="entry name" value="NUCLEAR HORMONE RECEPTOR"/>
    <property type="match status" value="1"/>
</dbReference>
<dbReference type="SUPFAM" id="SSF52047">
    <property type="entry name" value="RNI-like"/>
    <property type="match status" value="1"/>
</dbReference>
<reference evidence="11" key="1">
    <citation type="submission" date="2020-11" db="EMBL/GenBank/DDBJ databases">
        <authorList>
            <person name="Tran Van P."/>
        </authorList>
    </citation>
    <scope>NUCLEOTIDE SEQUENCE</scope>
</reference>
<feature type="domain" description="NR LBD" evidence="10">
    <location>
        <begin position="707"/>
        <end position="933"/>
    </location>
</feature>
<evidence type="ECO:0000256" key="8">
    <source>
        <dbReference type="ARBA" id="ARBA00023242"/>
    </source>
</evidence>
<evidence type="ECO:0000256" key="1">
    <source>
        <dbReference type="ARBA" id="ARBA00022723"/>
    </source>
</evidence>
<dbReference type="PRINTS" id="PR00047">
    <property type="entry name" value="STROIDFINGER"/>
</dbReference>
<dbReference type="Proteomes" id="UP000759131">
    <property type="component" value="Unassembled WGS sequence"/>
</dbReference>
<feature type="region of interest" description="Disordered" evidence="9">
    <location>
        <begin position="606"/>
        <end position="639"/>
    </location>
</feature>
<dbReference type="InterPro" id="IPR050234">
    <property type="entry name" value="Nuclear_hormone_rcpt_NR1"/>
</dbReference>
<evidence type="ECO:0000256" key="9">
    <source>
        <dbReference type="SAM" id="MobiDB-lite"/>
    </source>
</evidence>
<proteinExistence type="predicted"/>
<dbReference type="InterPro" id="IPR013088">
    <property type="entry name" value="Znf_NHR/GATA"/>
</dbReference>
<dbReference type="GO" id="GO:0008270">
    <property type="term" value="F:zinc ion binding"/>
    <property type="evidence" value="ECO:0007669"/>
    <property type="project" value="UniProtKB-KW"/>
</dbReference>
<dbReference type="SUPFAM" id="SSF57716">
    <property type="entry name" value="Glucocorticoid receptor-like (DNA-binding domain)"/>
    <property type="match status" value="3"/>
</dbReference>
<evidence type="ECO:0000256" key="5">
    <source>
        <dbReference type="ARBA" id="ARBA00023125"/>
    </source>
</evidence>
<keyword evidence="1" id="KW-0479">Metal-binding</keyword>
<evidence type="ECO:0000256" key="3">
    <source>
        <dbReference type="ARBA" id="ARBA00022833"/>
    </source>
</evidence>
<evidence type="ECO:0000256" key="2">
    <source>
        <dbReference type="ARBA" id="ARBA00022771"/>
    </source>
</evidence>
<keyword evidence="7" id="KW-0675">Receptor</keyword>
<dbReference type="GO" id="GO:0030154">
    <property type="term" value="P:cell differentiation"/>
    <property type="evidence" value="ECO:0007669"/>
    <property type="project" value="TreeGrafter"/>
</dbReference>
<dbReference type="SMART" id="SM00430">
    <property type="entry name" value="HOLI"/>
    <property type="match status" value="4"/>
</dbReference>
<name>A0A7R9KAN4_9ACAR</name>
<keyword evidence="8" id="KW-0539">Nucleus</keyword>
<dbReference type="SMART" id="SM00399">
    <property type="entry name" value="ZnF_C4"/>
    <property type="match status" value="1"/>
</dbReference>
<gene>
    <name evidence="11" type="ORF">OSB1V03_LOCUS53</name>
</gene>
<dbReference type="Gene3D" id="3.30.50.10">
    <property type="entry name" value="Erythroid Transcription Factor GATA-1, subunit A"/>
    <property type="match status" value="1"/>
</dbReference>
<accession>A0A7R9KAN4</accession>
<keyword evidence="3" id="KW-0862">Zinc</keyword>
<sequence length="1963" mass="228889">MRRKRVLVCCDVCGDRAVGRNFGAITCVSCKALIRTKGSQELKEICDDNTETAISVRDSESPVSDTGLNTPNDDTNQMLLNFLCKPVFIQMVNTSDFNDMESWRLSELFRSSHVFSHQPFYETSIFEITDLNELNRICNMDMDKDIQKVIKFAKTLDSFNNLCLNDQLALIKYGGLELLILRYTILFDTDTDYWTHIWLFECCSDGKCAINMITRKVCKRCRLDKCFRNNMKIELIQSKECTKYEVKRRLKTTYREKRSSLTSTTPQHIIENDLFNKILESDETIDETILKEILDIGSFNRICANDQLALIKYGCIELLILRYSMHYSPGNECWAGGLLFECCSDGKCAINMMTRKACKRCRLEKCFLKGMKTELVKSKECKKYEVKRLLKTRYSGKRSSLTSTTPQHIIENDLFNKILESDETIDETILKDILDISISSGDESSNISADTQLSIETYLTFNSESSDTFDTDLYKRQTYCQPVFTHITNCKSFNDIESRYLSELFSAASALGQLYYLGSNMLEITNIDELYRLCGPKMDSDITNLITFTKNLGSFDRICANDQLALFKYGCIELLILRYSMHYNPRTERWAGGLEFIQNKEQKELRKQTIEENKRKRNEKQRKRSDSKSSSATTDSTDSQSLSVDTVFNSNRNVQREVLTLNQCIRTHMTDQAMDVNQNFLLYLFTPLMRPINTYSDWNEIECKHLSDMCLASNVFRYPTTERHYEVYTIGDYYREWGNRLEVDAKNIVKYTKEMTKYCNVNQEDKLILIKYACMELIILRANYCWDSQAEKWTIFMDNDTSFIVPLDLLKSEKRNLFNTYKVYFNKILPEWNWDSVILDLLTAIVLFNPNRPNLSDRFTVKFQQQMYIHLLQRYLMLRFRWEWQWKAKMANLMNALIDLHLVSEIEIQNGEFIQSAKQKELRKIAIEDNKKIGKNDRKAAIDGNKSVTDKTPSNGEIGSKDDVFAKIFDNNKRVYNDVIALNRCIVENLDNRPPKLDQNQKQLFQHLFAPLLQPINVYKDWTDGEHQWVSDLCLTSNVFEEKYTEKCIEVQNIHHFYELWGNRIENDTKNIVTFTKGLTQGTDICHNDQIALVKYSSMELIVLRANHFYDDRAQTWTCNVNNEYSFITPMNVLKLEKRDLYNSYKVYLDKILPEWNRDTVILNLLSAIVLFNPERPNMINPKAVKAKRDMYLYLLQRYLMIKYRWEWQWRAKMSSLMNALNDLQHVSQIEIQNGIEEKVVVPDCEVCGEKGVALNKSMKDITKDGGRHPMDINQRLTQYLTAPLLRPINTYNDLNEIECKHLLDLCLATDVFSVPSAPHNYIHVNNIHEFYTNWGNRIETDTHCVVSIIKALTKNVDICHNDQIALVKYSSMEISVLRANYDYDLQTEKWTLFIQDPCNLCVFPLDVLKDEKRNLYGVYKSHLNKIIPEWNWDRVLVDLLTVIILFNPNRPNIINSDIVKFRQQLYIYLLQRYLSMKYKWEWLWNYKMSNLMNALVDLNVVSRIEILNDTEDLQQIYSKTTPTMASIADTNGTEEVVVKKQRRIYPKNSFDRFGDDLCGLILSHLSLDKRLDYECVSKQFQRTVFKSVVDITIHDKESKISRITVSNTGLLATIHGKCPHIHTIDCRGIRSRRLTQTAEVLDIFRPNLRNIYCNYDRNVYQRLPAIGSLVTRIGKISEKRKQRLRLCRRLSRLRVQRLSDVFDDKSGRLLATNLHSFEVPFNSTDNNQLLSPFVAANQSLRSFKMIGENDCNYNGSHESIVEMAAQLSRLPQLKELSLKLMPIYGHNSLNECLHTIGQKCPQLQCFALSLLSNKSPLNGHTLDSLQSYRRLKRFDLTLIGFELAIDGTLLDPLKHCHRLTHLSFSLRLSTVQVVHLLDNHWPRLHTYINRIITSNGLYQISRLPALQTLVFVCYQYIGPNDYLNADGNRFASDVCEHLFSRSPKLKTIGMLLFEDFVSVKTV</sequence>
<dbReference type="InterPro" id="IPR001628">
    <property type="entry name" value="Znf_hrmn_rcpt"/>
</dbReference>
<feature type="compositionally biased region" description="Basic residues" evidence="9">
    <location>
        <begin position="615"/>
        <end position="625"/>
    </location>
</feature>
<dbReference type="PANTHER" id="PTHR24082:SF507">
    <property type="entry name" value="BILE ACID RECEPTOR-RELATED"/>
    <property type="match status" value="1"/>
</dbReference>
<dbReference type="GO" id="GO:0000978">
    <property type="term" value="F:RNA polymerase II cis-regulatory region sequence-specific DNA binding"/>
    <property type="evidence" value="ECO:0007669"/>
    <property type="project" value="TreeGrafter"/>
</dbReference>
<evidence type="ECO:0000313" key="11">
    <source>
        <dbReference type="EMBL" id="CAD7619552.1"/>
    </source>
</evidence>
<evidence type="ECO:0000259" key="10">
    <source>
        <dbReference type="PROSITE" id="PS51843"/>
    </source>
</evidence>
<evidence type="ECO:0000256" key="7">
    <source>
        <dbReference type="ARBA" id="ARBA00023170"/>
    </source>
</evidence>
<dbReference type="Gene3D" id="1.10.565.10">
    <property type="entry name" value="Retinoid X Receptor"/>
    <property type="match status" value="6"/>
</dbReference>
<dbReference type="GO" id="GO:0000122">
    <property type="term" value="P:negative regulation of transcription by RNA polymerase II"/>
    <property type="evidence" value="ECO:0007669"/>
    <property type="project" value="TreeGrafter"/>
</dbReference>
<dbReference type="InterPro" id="IPR000536">
    <property type="entry name" value="Nucl_hrmn_rcpt_lig-bd"/>
</dbReference>
<dbReference type="GO" id="GO:0004879">
    <property type="term" value="F:nuclear receptor activity"/>
    <property type="evidence" value="ECO:0007669"/>
    <property type="project" value="TreeGrafter"/>
</dbReference>
<dbReference type="PROSITE" id="PS51843">
    <property type="entry name" value="NR_LBD"/>
    <property type="match status" value="2"/>
</dbReference>
<evidence type="ECO:0000313" key="12">
    <source>
        <dbReference type="Proteomes" id="UP000759131"/>
    </source>
</evidence>